<comment type="caution">
    <text evidence="3">The sequence shown here is derived from an EMBL/GenBank/DDBJ whole genome shotgun (WGS) entry which is preliminary data.</text>
</comment>
<gene>
    <name evidence="3" type="ORF">OEV82_15235</name>
</gene>
<keyword evidence="1" id="KW-0233">DNA recombination</keyword>
<dbReference type="EMBL" id="JAOUSE010000075">
    <property type="protein sequence ID" value="MCU9595778.1"/>
    <property type="molecule type" value="Genomic_DNA"/>
</dbReference>
<dbReference type="SUPFAM" id="SSF56349">
    <property type="entry name" value="DNA breaking-rejoining enzymes"/>
    <property type="match status" value="1"/>
</dbReference>
<dbReference type="InterPro" id="IPR002104">
    <property type="entry name" value="Integrase_catalytic"/>
</dbReference>
<name>A0ABT2WJB2_9BACI</name>
<protein>
    <submittedName>
        <fullName evidence="3">Site-specific integrase</fullName>
    </submittedName>
</protein>
<dbReference type="Gene3D" id="1.10.443.10">
    <property type="entry name" value="Intergrase catalytic core"/>
    <property type="match status" value="1"/>
</dbReference>
<dbReference type="PROSITE" id="PS51898">
    <property type="entry name" value="TYR_RECOMBINASE"/>
    <property type="match status" value="1"/>
</dbReference>
<dbReference type="Pfam" id="PF00589">
    <property type="entry name" value="Phage_integrase"/>
    <property type="match status" value="1"/>
</dbReference>
<reference evidence="3 4" key="1">
    <citation type="submission" date="2022-10" db="EMBL/GenBank/DDBJ databases">
        <title>Description of Fervidibacillus gen. nov. in the family Fervidibacillaceae fam. nov. with two species, Fervidibacillus albus sp. nov., and Fervidibacillus halotolerans sp. nov., isolated from tidal flat sediments.</title>
        <authorList>
            <person name="Kwon K.K."/>
            <person name="Yang S.-H."/>
        </authorList>
    </citation>
    <scope>NUCLEOTIDE SEQUENCE [LARGE SCALE GENOMIC DNA]</scope>
    <source>
        <strain evidence="3 4">DSM 23332</strain>
    </source>
</reference>
<sequence length="322" mass="37709">MSHKRNWELNTKQQAIFNNLWNQVIAIFNYTNHQQGFRGIERYRNGLRAFCKHLAIHYRPKNFRNIQDKHLISFIEESVAANVDITTLKTDLSAIRKLHKLTPKTRYKLTVGNDLLGVAKRTKKVIERAWSENEYHAAINLALSMNRNDVVWALKLARYCGVRLEECTALTKTQLKEALHHDFLSLKNTKNGILRDIPLNQKARLIISSILKEAISERFFVYHGRNHQQAKKSIQNWIINNRSKFAEQVDNWHNQLNDTTYRSKLTFHGLRHAFARERYQDFIRKGFSPQTSRKMVAEQMGHGRDDVTLIYLGSVITNVDNE</sequence>
<dbReference type="InterPro" id="IPR011010">
    <property type="entry name" value="DNA_brk_join_enz"/>
</dbReference>
<dbReference type="Pfam" id="PF02899">
    <property type="entry name" value="Phage_int_SAM_1"/>
    <property type="match status" value="1"/>
</dbReference>
<dbReference type="InterPro" id="IPR004107">
    <property type="entry name" value="Integrase_SAM-like_N"/>
</dbReference>
<keyword evidence="4" id="KW-1185">Reference proteome</keyword>
<dbReference type="RefSeq" id="WP_263062354.1">
    <property type="nucleotide sequence ID" value="NZ_JAOUSE010000075.1"/>
</dbReference>
<proteinExistence type="predicted"/>
<feature type="domain" description="Tyr recombinase" evidence="2">
    <location>
        <begin position="125"/>
        <end position="322"/>
    </location>
</feature>
<dbReference type="Proteomes" id="UP001208656">
    <property type="component" value="Unassembled WGS sequence"/>
</dbReference>
<organism evidence="3 4">
    <name type="scientific">Pallidibacillus thermolactis</name>
    <dbReference type="NCBI Taxonomy" id="251051"/>
    <lineage>
        <taxon>Bacteria</taxon>
        <taxon>Bacillati</taxon>
        <taxon>Bacillota</taxon>
        <taxon>Bacilli</taxon>
        <taxon>Bacillales</taxon>
        <taxon>Bacillaceae</taxon>
        <taxon>Pallidibacillus</taxon>
    </lineage>
</organism>
<dbReference type="InterPro" id="IPR013762">
    <property type="entry name" value="Integrase-like_cat_sf"/>
</dbReference>
<evidence type="ECO:0000313" key="4">
    <source>
        <dbReference type="Proteomes" id="UP001208656"/>
    </source>
</evidence>
<evidence type="ECO:0000256" key="1">
    <source>
        <dbReference type="ARBA" id="ARBA00023172"/>
    </source>
</evidence>
<accession>A0ABT2WJB2</accession>
<evidence type="ECO:0000313" key="3">
    <source>
        <dbReference type="EMBL" id="MCU9595778.1"/>
    </source>
</evidence>
<evidence type="ECO:0000259" key="2">
    <source>
        <dbReference type="PROSITE" id="PS51898"/>
    </source>
</evidence>